<dbReference type="InterPro" id="IPR036890">
    <property type="entry name" value="HATPase_C_sf"/>
</dbReference>
<dbReference type="EMBL" id="JBHTIF010000002">
    <property type="protein sequence ID" value="MFD0726365.1"/>
    <property type="molecule type" value="Genomic_DNA"/>
</dbReference>
<dbReference type="InterPro" id="IPR003594">
    <property type="entry name" value="HATPase_dom"/>
</dbReference>
<gene>
    <name evidence="10" type="ORF">ACFQ0E_12255</name>
</gene>
<dbReference type="SUPFAM" id="SSF47384">
    <property type="entry name" value="Homodimeric domain of signal transducing histidine kinase"/>
    <property type="match status" value="1"/>
</dbReference>
<dbReference type="InterPro" id="IPR011006">
    <property type="entry name" value="CheY-like_superfamily"/>
</dbReference>
<evidence type="ECO:0000259" key="9">
    <source>
        <dbReference type="PROSITE" id="PS50112"/>
    </source>
</evidence>
<dbReference type="SMART" id="SM00091">
    <property type="entry name" value="PAS"/>
    <property type="match status" value="1"/>
</dbReference>
<dbReference type="SMART" id="SM00387">
    <property type="entry name" value="HATPase_c"/>
    <property type="match status" value="1"/>
</dbReference>
<dbReference type="SMART" id="SM00388">
    <property type="entry name" value="HisKA"/>
    <property type="match status" value="1"/>
</dbReference>
<dbReference type="Gene3D" id="3.30.565.10">
    <property type="entry name" value="Histidine kinase-like ATPase, C-terminal domain"/>
    <property type="match status" value="1"/>
</dbReference>
<keyword evidence="11" id="KW-1185">Reference proteome</keyword>
<feature type="domain" description="PAS" evidence="9">
    <location>
        <begin position="107"/>
        <end position="171"/>
    </location>
</feature>
<evidence type="ECO:0000256" key="1">
    <source>
        <dbReference type="ARBA" id="ARBA00000085"/>
    </source>
</evidence>
<dbReference type="CDD" id="cd00082">
    <property type="entry name" value="HisKA"/>
    <property type="match status" value="1"/>
</dbReference>
<dbReference type="InterPro" id="IPR036097">
    <property type="entry name" value="HisK_dim/P_sf"/>
</dbReference>
<dbReference type="PROSITE" id="PS50109">
    <property type="entry name" value="HIS_KIN"/>
    <property type="match status" value="1"/>
</dbReference>
<dbReference type="Pfam" id="PF13426">
    <property type="entry name" value="PAS_9"/>
    <property type="match status" value="1"/>
</dbReference>
<keyword evidence="4" id="KW-0808">Transferase</keyword>
<name>A0ABW2YDS0_9GAMM</name>
<dbReference type="PRINTS" id="PR00344">
    <property type="entry name" value="BCTRLSENSOR"/>
</dbReference>
<dbReference type="PANTHER" id="PTHR43047:SF64">
    <property type="entry name" value="HISTIDINE KINASE CONTAINING CHEY-HOMOLOGOUS RECEIVER DOMAIN AND PAS DOMAIN-RELATED"/>
    <property type="match status" value="1"/>
</dbReference>
<evidence type="ECO:0000256" key="4">
    <source>
        <dbReference type="ARBA" id="ARBA00022679"/>
    </source>
</evidence>
<dbReference type="CDD" id="cd16922">
    <property type="entry name" value="HATPase_EvgS-ArcB-TorS-like"/>
    <property type="match status" value="1"/>
</dbReference>
<dbReference type="Gene3D" id="3.40.50.2300">
    <property type="match status" value="1"/>
</dbReference>
<dbReference type="InterPro" id="IPR036641">
    <property type="entry name" value="HPT_dom_sf"/>
</dbReference>
<comment type="caution">
    <text evidence="10">The sequence shown here is derived from an EMBL/GenBank/DDBJ whole genome shotgun (WGS) entry which is preliminary data.</text>
</comment>
<dbReference type="InterPro" id="IPR000014">
    <property type="entry name" value="PAS"/>
</dbReference>
<dbReference type="Gene3D" id="3.30.450.40">
    <property type="match status" value="1"/>
</dbReference>
<evidence type="ECO:0000259" key="8">
    <source>
        <dbReference type="PROSITE" id="PS50110"/>
    </source>
</evidence>
<dbReference type="Gene3D" id="1.20.120.160">
    <property type="entry name" value="HPT domain"/>
    <property type="match status" value="1"/>
</dbReference>
<comment type="catalytic activity">
    <reaction evidence="1">
        <text>ATP + protein L-histidine = ADP + protein N-phospho-L-histidine.</text>
        <dbReference type="EC" id="2.7.13.3"/>
    </reaction>
</comment>
<evidence type="ECO:0000256" key="3">
    <source>
        <dbReference type="ARBA" id="ARBA00022553"/>
    </source>
</evidence>
<dbReference type="InterPro" id="IPR003661">
    <property type="entry name" value="HisK_dim/P_dom"/>
</dbReference>
<dbReference type="InterPro" id="IPR035965">
    <property type="entry name" value="PAS-like_dom_sf"/>
</dbReference>
<keyword evidence="3 6" id="KW-0597">Phosphoprotein</keyword>
<keyword evidence="5" id="KW-0418">Kinase</keyword>
<dbReference type="SUPFAM" id="SSF47226">
    <property type="entry name" value="Histidine-containing phosphotransfer domain, HPT domain"/>
    <property type="match status" value="1"/>
</dbReference>
<sequence>MAARCLEALGHRPAIWIEDARATGNAPPLLPHLRHLAAVRLQGRDGRTQGALCVASPEPRRRDEGRLAALRLLSRQALTAIEHQEALARASAADAAETRANGMVGALLDTAMDAFLVVDRDGAIMRGNTAAERMFGVGGGETRGTSLVDLLLPGPQRLELERRLRAGLPRSPVLRIDMEALRADGSVFPVELAATRVEGSEDGSIVVCVRDATEQKRSSARAEADLRAKSEFLSRLSHDIRTPLNGIIGLSDLTAEAGNDEDRDHYLRMMRDSAYGLLETVNSILDYSKIDSVGIQPVMRSFSPQTALTETLKMLAARARDKGLDFRVIHRAHALGRLIGDPGFLRQIAYNLVGNAIRFTDRGHVRVTVKTSAADNGRVAFVMDVEDSGIGIPADEHERIFEAFTQAHVEAPQHRIGSGLGLAIARRLAEAMNGRIELESTQGVGSRFSLHLEFDQDQHTSEDSTAIEHSVGEHAQLHVLVVDDNDTNRLVAGRLVARNGYRVTEAATGPEAVEIAANDRPALVLMDLRLPGMNGLEAMAAIRALPGCALVPAIALTAHALVGDRDRFLMMGMEGYVAKPFSGEALLAEMDRVLGMARVRRIRLPEAHVVGGGRFSRLLDSLDGNPRLFAIIARKAAQEFRSAADDLPRHLKQRDWPALIELVHRLKGSWPLYAAPGHAMLADRCMGTVSRRHAAASREPIAALCTALRETAHALEQWLEEHRRGGR</sequence>
<dbReference type="InterPro" id="IPR001789">
    <property type="entry name" value="Sig_transdc_resp-reg_receiver"/>
</dbReference>
<dbReference type="NCBIfam" id="TIGR00229">
    <property type="entry name" value="sensory_box"/>
    <property type="match status" value="1"/>
</dbReference>
<dbReference type="Pfam" id="PF02518">
    <property type="entry name" value="HATPase_c"/>
    <property type="match status" value="1"/>
</dbReference>
<dbReference type="SUPFAM" id="SSF52172">
    <property type="entry name" value="CheY-like"/>
    <property type="match status" value="1"/>
</dbReference>
<dbReference type="Gene3D" id="1.10.287.130">
    <property type="match status" value="1"/>
</dbReference>
<evidence type="ECO:0000256" key="6">
    <source>
        <dbReference type="PROSITE-ProRule" id="PRU00169"/>
    </source>
</evidence>
<dbReference type="SUPFAM" id="SSF55785">
    <property type="entry name" value="PYP-like sensor domain (PAS domain)"/>
    <property type="match status" value="1"/>
</dbReference>
<feature type="domain" description="Response regulatory" evidence="8">
    <location>
        <begin position="478"/>
        <end position="594"/>
    </location>
</feature>
<protein>
    <recommendedName>
        <fullName evidence="2">histidine kinase</fullName>
        <ecNumber evidence="2">2.7.13.3</ecNumber>
    </recommendedName>
</protein>
<dbReference type="SUPFAM" id="SSF55874">
    <property type="entry name" value="ATPase domain of HSP90 chaperone/DNA topoisomerase II/histidine kinase"/>
    <property type="match status" value="1"/>
</dbReference>
<organism evidence="10 11">
    <name type="scientific">Lysobacter brunescens</name>
    <dbReference type="NCBI Taxonomy" id="262323"/>
    <lineage>
        <taxon>Bacteria</taxon>
        <taxon>Pseudomonadati</taxon>
        <taxon>Pseudomonadota</taxon>
        <taxon>Gammaproteobacteria</taxon>
        <taxon>Lysobacterales</taxon>
        <taxon>Lysobacteraceae</taxon>
        <taxon>Lysobacter</taxon>
    </lineage>
</organism>
<evidence type="ECO:0000256" key="5">
    <source>
        <dbReference type="ARBA" id="ARBA00022777"/>
    </source>
</evidence>
<dbReference type="GO" id="GO:0005524">
    <property type="term" value="F:ATP binding"/>
    <property type="evidence" value="ECO:0007669"/>
    <property type="project" value="UniProtKB-KW"/>
</dbReference>
<dbReference type="CDD" id="cd17546">
    <property type="entry name" value="REC_hyHK_CKI1_RcsC-like"/>
    <property type="match status" value="1"/>
</dbReference>
<evidence type="ECO:0000313" key="10">
    <source>
        <dbReference type="EMBL" id="MFD0726365.1"/>
    </source>
</evidence>
<evidence type="ECO:0000259" key="7">
    <source>
        <dbReference type="PROSITE" id="PS50109"/>
    </source>
</evidence>
<dbReference type="InterPro" id="IPR004358">
    <property type="entry name" value="Sig_transdc_His_kin-like_C"/>
</dbReference>
<dbReference type="PROSITE" id="PS50112">
    <property type="entry name" value="PAS"/>
    <property type="match status" value="1"/>
</dbReference>
<dbReference type="SUPFAM" id="SSF55781">
    <property type="entry name" value="GAF domain-like"/>
    <property type="match status" value="1"/>
</dbReference>
<feature type="domain" description="Histidine kinase" evidence="7">
    <location>
        <begin position="235"/>
        <end position="456"/>
    </location>
</feature>
<dbReference type="PANTHER" id="PTHR43047">
    <property type="entry name" value="TWO-COMPONENT HISTIDINE PROTEIN KINASE"/>
    <property type="match status" value="1"/>
</dbReference>
<dbReference type="Gene3D" id="3.30.450.20">
    <property type="entry name" value="PAS domain"/>
    <property type="match status" value="1"/>
</dbReference>
<dbReference type="InterPro" id="IPR005467">
    <property type="entry name" value="His_kinase_dom"/>
</dbReference>
<dbReference type="CDD" id="cd00130">
    <property type="entry name" value="PAS"/>
    <property type="match status" value="1"/>
</dbReference>
<evidence type="ECO:0000313" key="11">
    <source>
        <dbReference type="Proteomes" id="UP001597110"/>
    </source>
</evidence>
<dbReference type="PROSITE" id="PS50110">
    <property type="entry name" value="RESPONSE_REGULATORY"/>
    <property type="match status" value="1"/>
</dbReference>
<dbReference type="Proteomes" id="UP001597110">
    <property type="component" value="Unassembled WGS sequence"/>
</dbReference>
<dbReference type="Pfam" id="PF00512">
    <property type="entry name" value="HisKA"/>
    <property type="match status" value="1"/>
</dbReference>
<dbReference type="EC" id="2.7.13.3" evidence="2"/>
<feature type="modified residue" description="4-aspartylphosphate" evidence="6">
    <location>
        <position position="527"/>
    </location>
</feature>
<dbReference type="Pfam" id="PF00072">
    <property type="entry name" value="Response_reg"/>
    <property type="match status" value="1"/>
</dbReference>
<dbReference type="SMART" id="SM00448">
    <property type="entry name" value="REC"/>
    <property type="match status" value="1"/>
</dbReference>
<proteinExistence type="predicted"/>
<dbReference type="InterPro" id="IPR029016">
    <property type="entry name" value="GAF-like_dom_sf"/>
</dbReference>
<accession>A0ABW2YDS0</accession>
<keyword evidence="10" id="KW-0067">ATP-binding</keyword>
<keyword evidence="10" id="KW-0547">Nucleotide-binding</keyword>
<reference evidence="11" key="1">
    <citation type="journal article" date="2019" name="Int. J. Syst. Evol. Microbiol.">
        <title>The Global Catalogue of Microorganisms (GCM) 10K type strain sequencing project: providing services to taxonomists for standard genome sequencing and annotation.</title>
        <authorList>
            <consortium name="The Broad Institute Genomics Platform"/>
            <consortium name="The Broad Institute Genome Sequencing Center for Infectious Disease"/>
            <person name="Wu L."/>
            <person name="Ma J."/>
        </authorList>
    </citation>
    <scope>NUCLEOTIDE SEQUENCE [LARGE SCALE GENOMIC DNA]</scope>
    <source>
        <strain evidence="11">CCUG 55585</strain>
    </source>
</reference>
<evidence type="ECO:0000256" key="2">
    <source>
        <dbReference type="ARBA" id="ARBA00012438"/>
    </source>
</evidence>